<name>A0ABN9ZQF2_PIPNA</name>
<keyword evidence="3" id="KW-1185">Reference proteome</keyword>
<dbReference type="EMBL" id="OY882859">
    <property type="protein sequence ID" value="CAK6440511.1"/>
    <property type="molecule type" value="Genomic_DNA"/>
</dbReference>
<proteinExistence type="predicted"/>
<reference evidence="2" key="1">
    <citation type="submission" date="2023-12" db="EMBL/GenBank/DDBJ databases">
        <authorList>
            <person name="Brown T."/>
        </authorList>
    </citation>
    <scope>NUCLEOTIDE SEQUENCE</scope>
</reference>
<gene>
    <name evidence="2" type="ORF">MPIPNATIZW_LOCUS8817</name>
</gene>
<dbReference type="Proteomes" id="UP001314169">
    <property type="component" value="Chromosome 2"/>
</dbReference>
<protein>
    <submittedName>
        <fullName evidence="2">Uncharacterized protein</fullName>
    </submittedName>
</protein>
<evidence type="ECO:0000313" key="3">
    <source>
        <dbReference type="Proteomes" id="UP001314169"/>
    </source>
</evidence>
<evidence type="ECO:0000313" key="2">
    <source>
        <dbReference type="EMBL" id="CAK6440511.1"/>
    </source>
</evidence>
<organism evidence="2 3">
    <name type="scientific">Pipistrellus nathusii</name>
    <name type="common">Nathusius' pipistrelle</name>
    <dbReference type="NCBI Taxonomy" id="59473"/>
    <lineage>
        <taxon>Eukaryota</taxon>
        <taxon>Metazoa</taxon>
        <taxon>Chordata</taxon>
        <taxon>Craniata</taxon>
        <taxon>Vertebrata</taxon>
        <taxon>Euteleostomi</taxon>
        <taxon>Mammalia</taxon>
        <taxon>Eutheria</taxon>
        <taxon>Laurasiatheria</taxon>
        <taxon>Chiroptera</taxon>
        <taxon>Yangochiroptera</taxon>
        <taxon>Vespertilionidae</taxon>
        <taxon>Pipistrellus</taxon>
    </lineage>
</organism>
<feature type="region of interest" description="Disordered" evidence="1">
    <location>
        <begin position="1"/>
        <end position="28"/>
    </location>
</feature>
<sequence>MHAGRSREDAPARTRRPGRNGPAARPAPRTCFCACGAEAHGAASEGDTGPRFEGAHFPEAARALGTHCHVRGIKCGGQTPAAFFPAEAPACGRDGSPGTRGGELCAEGFLSPGKFLLLIFNKYFPTEQVSGRGGWR</sequence>
<accession>A0ABN9ZQF2</accession>
<feature type="compositionally biased region" description="Basic and acidic residues" evidence="1">
    <location>
        <begin position="1"/>
        <end position="12"/>
    </location>
</feature>
<evidence type="ECO:0000256" key="1">
    <source>
        <dbReference type="SAM" id="MobiDB-lite"/>
    </source>
</evidence>
<feature type="compositionally biased region" description="Low complexity" evidence="1">
    <location>
        <begin position="19"/>
        <end position="28"/>
    </location>
</feature>